<name>A0A5A5TBI2_9CHLR</name>
<organism evidence="1 2">
    <name type="scientific">Dictyobacter arantiisoli</name>
    <dbReference type="NCBI Taxonomy" id="2014874"/>
    <lineage>
        <taxon>Bacteria</taxon>
        <taxon>Bacillati</taxon>
        <taxon>Chloroflexota</taxon>
        <taxon>Ktedonobacteria</taxon>
        <taxon>Ktedonobacterales</taxon>
        <taxon>Dictyobacteraceae</taxon>
        <taxon>Dictyobacter</taxon>
    </lineage>
</organism>
<comment type="caution">
    <text evidence="1">The sequence shown here is derived from an EMBL/GenBank/DDBJ whole genome shotgun (WGS) entry which is preliminary data.</text>
</comment>
<reference evidence="1 2" key="1">
    <citation type="submission" date="2019-01" db="EMBL/GenBank/DDBJ databases">
        <title>Draft genome sequence of Dictyobacter sp. Uno17.</title>
        <authorList>
            <person name="Wang C.M."/>
            <person name="Zheng Y."/>
            <person name="Sakai Y."/>
            <person name="Abe K."/>
            <person name="Yokota A."/>
            <person name="Yabe S."/>
        </authorList>
    </citation>
    <scope>NUCLEOTIDE SEQUENCE [LARGE SCALE GENOMIC DNA]</scope>
    <source>
        <strain evidence="1 2">Uno17</strain>
    </source>
</reference>
<gene>
    <name evidence="1" type="ORF">KDI_22810</name>
</gene>
<evidence type="ECO:0000313" key="1">
    <source>
        <dbReference type="EMBL" id="GCF08717.1"/>
    </source>
</evidence>
<protein>
    <submittedName>
        <fullName evidence="1">Uncharacterized protein</fullName>
    </submittedName>
</protein>
<sequence length="96" mass="10811">MMLPLSIWAPFGKEAWDTGRKAIESGAFVFVHTPEDRAFIDLKLYGSKQARRALVRLCNAHPLTPAHQVQLTHMYIHAFVNGALDQILSAQQPPSW</sequence>
<accession>A0A5A5TBI2</accession>
<dbReference type="EMBL" id="BIXY01000029">
    <property type="protein sequence ID" value="GCF08717.1"/>
    <property type="molecule type" value="Genomic_DNA"/>
</dbReference>
<dbReference type="Proteomes" id="UP000322530">
    <property type="component" value="Unassembled WGS sequence"/>
</dbReference>
<dbReference type="RefSeq" id="WP_149401696.1">
    <property type="nucleotide sequence ID" value="NZ_BIXY01000029.1"/>
</dbReference>
<dbReference type="AlphaFoldDB" id="A0A5A5TBI2"/>
<keyword evidence="2" id="KW-1185">Reference proteome</keyword>
<proteinExistence type="predicted"/>
<evidence type="ECO:0000313" key="2">
    <source>
        <dbReference type="Proteomes" id="UP000322530"/>
    </source>
</evidence>